<dbReference type="EMBL" id="JXBZ01000009">
    <property type="protein sequence ID" value="KJY48452.1"/>
    <property type="molecule type" value="Genomic_DNA"/>
</dbReference>
<dbReference type="InterPro" id="IPR022742">
    <property type="entry name" value="Hydrolase_4"/>
</dbReference>
<keyword evidence="1" id="KW-1133">Transmembrane helix</keyword>
<sequence length="308" mass="34256">MKVKTILNVVGITALLTCGAGAGLFNYVHQRDSSALKTKVPQFSKNNPALENAQKFAALAKQKIHIFSYDHLKLTGWLTLAQPNFGTILIVHGFGVDHHSLDKIGAVFNQLGYNVLQPDNRAAGQSAGHYLSYGFQEKYDVQSWLQYLQTRSELAQNFYLFGASMGAATVLESLALDLPATLQGVIADSSYTDAFAISEYTISRQFNLPTHLITQILSFWSKIIVHGSYREASPLNSVAQAAIPLLFICGLKDTTVPPAMSKKLYAAALQPKFIEYFPKGEHIRSIEADPRRYYQVIQQFLQFCQKQD</sequence>
<accession>A0A0F4KP69</accession>
<dbReference type="OrthoDB" id="9776685at2"/>
<evidence type="ECO:0000256" key="1">
    <source>
        <dbReference type="SAM" id="Phobius"/>
    </source>
</evidence>
<organism evidence="3 4">
    <name type="scientific">Bombilactobacillus mellis</name>
    <dbReference type="NCBI Taxonomy" id="1218508"/>
    <lineage>
        <taxon>Bacteria</taxon>
        <taxon>Bacillati</taxon>
        <taxon>Bacillota</taxon>
        <taxon>Bacilli</taxon>
        <taxon>Lactobacillales</taxon>
        <taxon>Lactobacillaceae</taxon>
        <taxon>Bombilactobacillus</taxon>
    </lineage>
</organism>
<dbReference type="AlphaFoldDB" id="A0A0F4KP69"/>
<gene>
    <name evidence="3" type="ORF">JG29_15130</name>
</gene>
<dbReference type="Pfam" id="PF12146">
    <property type="entry name" value="Hydrolase_4"/>
    <property type="match status" value="1"/>
</dbReference>
<dbReference type="PANTHER" id="PTHR43358:SF4">
    <property type="entry name" value="ALPHA_BETA HYDROLASE FOLD-1 DOMAIN-CONTAINING PROTEIN"/>
    <property type="match status" value="1"/>
</dbReference>
<evidence type="ECO:0000259" key="2">
    <source>
        <dbReference type="Pfam" id="PF12146"/>
    </source>
</evidence>
<feature type="transmembrane region" description="Helical" evidence="1">
    <location>
        <begin position="6"/>
        <end position="28"/>
    </location>
</feature>
<keyword evidence="1" id="KW-0812">Transmembrane</keyword>
<dbReference type="RefSeq" id="WP_045923335.1">
    <property type="nucleotide sequence ID" value="NZ_JBHTHW010000005.1"/>
</dbReference>
<dbReference type="PATRIC" id="fig|1218508.4.peg.1504"/>
<dbReference type="SUPFAM" id="SSF53474">
    <property type="entry name" value="alpha/beta-Hydrolases"/>
    <property type="match status" value="1"/>
</dbReference>
<dbReference type="HOGENOM" id="CLU_029375_6_3_9"/>
<protein>
    <recommendedName>
        <fullName evidence="2">Serine aminopeptidase S33 domain-containing protein</fullName>
    </recommendedName>
</protein>
<feature type="domain" description="Serine aminopeptidase S33" evidence="2">
    <location>
        <begin position="85"/>
        <end position="190"/>
    </location>
</feature>
<dbReference type="InterPro" id="IPR029058">
    <property type="entry name" value="AB_hydrolase_fold"/>
</dbReference>
<evidence type="ECO:0000313" key="4">
    <source>
        <dbReference type="Proteomes" id="UP000033695"/>
    </source>
</evidence>
<reference evidence="3 4" key="1">
    <citation type="submission" date="2014-12" db="EMBL/GenBank/DDBJ databases">
        <title>Comparative genomics of the lactic acid bacteria isolated from the honey bee gut.</title>
        <authorList>
            <person name="Ellegaard K.M."/>
            <person name="Tamarit D."/>
            <person name="Javelind E."/>
            <person name="Olofsson T."/>
            <person name="Andersson S.G."/>
            <person name="Vasquez A."/>
        </authorList>
    </citation>
    <scope>NUCLEOTIDE SEQUENCE [LARGE SCALE GENOMIC DNA]</scope>
    <source>
        <strain evidence="3 4">Hon2</strain>
    </source>
</reference>
<dbReference type="STRING" id="1218508.JG29_15130"/>
<dbReference type="Proteomes" id="UP000033695">
    <property type="component" value="Unassembled WGS sequence"/>
</dbReference>
<dbReference type="InterPro" id="IPR052920">
    <property type="entry name" value="DNA-binding_regulatory"/>
</dbReference>
<name>A0A0F4KP69_9LACO</name>
<proteinExistence type="predicted"/>
<dbReference type="Gene3D" id="3.40.50.1820">
    <property type="entry name" value="alpha/beta hydrolase"/>
    <property type="match status" value="1"/>
</dbReference>
<dbReference type="PANTHER" id="PTHR43358">
    <property type="entry name" value="ALPHA/BETA-HYDROLASE"/>
    <property type="match status" value="1"/>
</dbReference>
<keyword evidence="4" id="KW-1185">Reference proteome</keyword>
<keyword evidence="1" id="KW-0472">Membrane</keyword>
<comment type="caution">
    <text evidence="3">The sequence shown here is derived from an EMBL/GenBank/DDBJ whole genome shotgun (WGS) entry which is preliminary data.</text>
</comment>
<evidence type="ECO:0000313" key="3">
    <source>
        <dbReference type="EMBL" id="KJY48452.1"/>
    </source>
</evidence>